<keyword evidence="3" id="KW-0998">Cell outer membrane</keyword>
<dbReference type="PROSITE" id="PS51123">
    <property type="entry name" value="OMPA_2"/>
    <property type="match status" value="1"/>
</dbReference>
<dbReference type="InterPro" id="IPR006665">
    <property type="entry name" value="OmpA-like"/>
</dbReference>
<sequence>MTSRRASTTAAIAVTLLATMVVSCGDRDPAPEPEATASGTGKSIFRPEFQVEPIGGAEAVAPAPLDTTVRFEEGVELDEQARADIATVAQSPQAAMDWPIILRGHSDSGGSDASNMKASIERAEAVKAFLVENGIAESRITVIGFGEQNPVAPNALPDGSPNERGRAANRRVDIHIGSPDPKPVVEEPTLAETLAEPTEE</sequence>
<gene>
    <name evidence="7" type="ORF">IRL76_12275</name>
</gene>
<proteinExistence type="predicted"/>
<dbReference type="Proteomes" id="UP000594459">
    <property type="component" value="Chromosome"/>
</dbReference>
<evidence type="ECO:0000256" key="1">
    <source>
        <dbReference type="ARBA" id="ARBA00004442"/>
    </source>
</evidence>
<dbReference type="InterPro" id="IPR006664">
    <property type="entry name" value="OMP_bac"/>
</dbReference>
<dbReference type="CDD" id="cd07185">
    <property type="entry name" value="OmpA_C-like"/>
    <property type="match status" value="1"/>
</dbReference>
<dbReference type="AlphaFoldDB" id="A0A7S8F3T1"/>
<keyword evidence="8" id="KW-1185">Reference proteome</keyword>
<dbReference type="EMBL" id="CP064654">
    <property type="protein sequence ID" value="QPC98607.1"/>
    <property type="molecule type" value="Genomic_DNA"/>
</dbReference>
<accession>A0A7S8F3T1</accession>
<dbReference type="PANTHER" id="PTHR30329">
    <property type="entry name" value="STATOR ELEMENT OF FLAGELLAR MOTOR COMPLEX"/>
    <property type="match status" value="1"/>
</dbReference>
<dbReference type="InterPro" id="IPR036737">
    <property type="entry name" value="OmpA-like_sf"/>
</dbReference>
<comment type="subcellular location">
    <subcellularLocation>
        <location evidence="1">Cell outer membrane</location>
    </subcellularLocation>
</comment>
<dbReference type="InterPro" id="IPR050330">
    <property type="entry name" value="Bact_OuterMem_StrucFunc"/>
</dbReference>
<dbReference type="SUPFAM" id="SSF103088">
    <property type="entry name" value="OmpA-like"/>
    <property type="match status" value="1"/>
</dbReference>
<feature type="compositionally biased region" description="Low complexity" evidence="5">
    <location>
        <begin position="186"/>
        <end position="200"/>
    </location>
</feature>
<evidence type="ECO:0000259" key="6">
    <source>
        <dbReference type="PROSITE" id="PS51123"/>
    </source>
</evidence>
<protein>
    <submittedName>
        <fullName evidence="7">OmpA family protein</fullName>
    </submittedName>
</protein>
<feature type="domain" description="OmpA-like" evidence="6">
    <location>
        <begin position="58"/>
        <end position="180"/>
    </location>
</feature>
<feature type="region of interest" description="Disordered" evidence="5">
    <location>
        <begin position="25"/>
        <end position="44"/>
    </location>
</feature>
<dbReference type="KEGG" id="qso:IRL76_12275"/>
<dbReference type="Pfam" id="PF00691">
    <property type="entry name" value="OmpA"/>
    <property type="match status" value="1"/>
</dbReference>
<feature type="compositionally biased region" description="Basic and acidic residues" evidence="5">
    <location>
        <begin position="161"/>
        <end position="174"/>
    </location>
</feature>
<evidence type="ECO:0000256" key="2">
    <source>
        <dbReference type="ARBA" id="ARBA00023136"/>
    </source>
</evidence>
<organism evidence="7 8">
    <name type="scientific">Qipengyuania soli</name>
    <dbReference type="NCBI Taxonomy" id="2782568"/>
    <lineage>
        <taxon>Bacteria</taxon>
        <taxon>Pseudomonadati</taxon>
        <taxon>Pseudomonadota</taxon>
        <taxon>Alphaproteobacteria</taxon>
        <taxon>Sphingomonadales</taxon>
        <taxon>Erythrobacteraceae</taxon>
        <taxon>Qipengyuania</taxon>
    </lineage>
</organism>
<dbReference type="PROSITE" id="PS51257">
    <property type="entry name" value="PROKAR_LIPOPROTEIN"/>
    <property type="match status" value="1"/>
</dbReference>
<dbReference type="Gene3D" id="3.30.1330.60">
    <property type="entry name" value="OmpA-like domain"/>
    <property type="match status" value="1"/>
</dbReference>
<dbReference type="GO" id="GO:0009279">
    <property type="term" value="C:cell outer membrane"/>
    <property type="evidence" value="ECO:0007669"/>
    <property type="project" value="UniProtKB-SubCell"/>
</dbReference>
<evidence type="ECO:0000256" key="3">
    <source>
        <dbReference type="ARBA" id="ARBA00023237"/>
    </source>
</evidence>
<name>A0A7S8F3T1_9SPHN</name>
<keyword evidence="2 4" id="KW-0472">Membrane</keyword>
<dbReference type="RefSeq" id="WP_200981612.1">
    <property type="nucleotide sequence ID" value="NZ_CP064654.1"/>
</dbReference>
<evidence type="ECO:0000313" key="8">
    <source>
        <dbReference type="Proteomes" id="UP000594459"/>
    </source>
</evidence>
<evidence type="ECO:0000256" key="4">
    <source>
        <dbReference type="PROSITE-ProRule" id="PRU00473"/>
    </source>
</evidence>
<feature type="region of interest" description="Disordered" evidence="5">
    <location>
        <begin position="152"/>
        <end position="200"/>
    </location>
</feature>
<evidence type="ECO:0000313" key="7">
    <source>
        <dbReference type="EMBL" id="QPC98607.1"/>
    </source>
</evidence>
<reference evidence="7 8" key="1">
    <citation type="submission" date="2020-11" db="EMBL/GenBank/DDBJ databases">
        <title>The genome sequence of Erythrobacter sp. 6D36.</title>
        <authorList>
            <person name="Liu Y."/>
        </authorList>
    </citation>
    <scope>NUCLEOTIDE SEQUENCE [LARGE SCALE GENOMIC DNA]</scope>
    <source>
        <strain evidence="7 8">6D36</strain>
    </source>
</reference>
<dbReference type="PRINTS" id="PR01021">
    <property type="entry name" value="OMPADOMAIN"/>
</dbReference>
<dbReference type="PANTHER" id="PTHR30329:SF21">
    <property type="entry name" value="LIPOPROTEIN YIAD-RELATED"/>
    <property type="match status" value="1"/>
</dbReference>
<evidence type="ECO:0000256" key="5">
    <source>
        <dbReference type="SAM" id="MobiDB-lite"/>
    </source>
</evidence>